<dbReference type="Gene3D" id="1.25.40.420">
    <property type="match status" value="1"/>
</dbReference>
<dbReference type="InterPro" id="IPR000210">
    <property type="entry name" value="BTB/POZ_dom"/>
</dbReference>
<protein>
    <submittedName>
        <fullName evidence="4">Kelch-like protein 21</fullName>
    </submittedName>
</protein>
<evidence type="ECO:0000256" key="2">
    <source>
        <dbReference type="ARBA" id="ARBA00022737"/>
    </source>
</evidence>
<dbReference type="InterPro" id="IPR011333">
    <property type="entry name" value="SKP1/BTB/POZ_sf"/>
</dbReference>
<dbReference type="InterPro" id="IPR011705">
    <property type="entry name" value="BACK"/>
</dbReference>
<dbReference type="PANTHER" id="PTHR45632">
    <property type="entry name" value="LD33804P"/>
    <property type="match status" value="1"/>
</dbReference>
<dbReference type="SUPFAM" id="SSF54695">
    <property type="entry name" value="POZ domain"/>
    <property type="match status" value="1"/>
</dbReference>
<keyword evidence="1" id="KW-0880">Kelch repeat</keyword>
<dbReference type="EMBL" id="BLXT01006603">
    <property type="protein sequence ID" value="GFO32362.1"/>
    <property type="molecule type" value="Genomic_DNA"/>
</dbReference>
<gene>
    <name evidence="4" type="ORF">PoB_005886700</name>
</gene>
<dbReference type="SMART" id="SM00875">
    <property type="entry name" value="BACK"/>
    <property type="match status" value="1"/>
</dbReference>
<feature type="domain" description="BTB" evidence="3">
    <location>
        <begin position="30"/>
        <end position="97"/>
    </location>
</feature>
<dbReference type="Pfam" id="PF07707">
    <property type="entry name" value="BACK"/>
    <property type="match status" value="1"/>
</dbReference>
<evidence type="ECO:0000256" key="1">
    <source>
        <dbReference type="ARBA" id="ARBA00022441"/>
    </source>
</evidence>
<evidence type="ECO:0000259" key="3">
    <source>
        <dbReference type="PROSITE" id="PS50097"/>
    </source>
</evidence>
<organism evidence="4 5">
    <name type="scientific">Plakobranchus ocellatus</name>
    <dbReference type="NCBI Taxonomy" id="259542"/>
    <lineage>
        <taxon>Eukaryota</taxon>
        <taxon>Metazoa</taxon>
        <taxon>Spiralia</taxon>
        <taxon>Lophotrochozoa</taxon>
        <taxon>Mollusca</taxon>
        <taxon>Gastropoda</taxon>
        <taxon>Heterobranchia</taxon>
        <taxon>Euthyneura</taxon>
        <taxon>Panpulmonata</taxon>
        <taxon>Sacoglossa</taxon>
        <taxon>Placobranchoidea</taxon>
        <taxon>Plakobranchidae</taxon>
        <taxon>Plakobranchus</taxon>
    </lineage>
</organism>
<reference evidence="4 5" key="1">
    <citation type="journal article" date="2021" name="Elife">
        <title>Chloroplast acquisition without the gene transfer in kleptoplastic sea slugs, Plakobranchus ocellatus.</title>
        <authorList>
            <person name="Maeda T."/>
            <person name="Takahashi S."/>
            <person name="Yoshida T."/>
            <person name="Shimamura S."/>
            <person name="Takaki Y."/>
            <person name="Nagai Y."/>
            <person name="Toyoda A."/>
            <person name="Suzuki Y."/>
            <person name="Arimoto A."/>
            <person name="Ishii H."/>
            <person name="Satoh N."/>
            <person name="Nishiyama T."/>
            <person name="Hasebe M."/>
            <person name="Maruyama T."/>
            <person name="Minagawa J."/>
            <person name="Obokata J."/>
            <person name="Shigenobu S."/>
        </authorList>
    </citation>
    <scope>NUCLEOTIDE SEQUENCE [LARGE SCALE GENOMIC DNA]</scope>
</reference>
<dbReference type="PROSITE" id="PS50097">
    <property type="entry name" value="BTB"/>
    <property type="match status" value="1"/>
</dbReference>
<comment type="caution">
    <text evidence="4">The sequence shown here is derived from an EMBL/GenBank/DDBJ whole genome shotgun (WGS) entry which is preliminary data.</text>
</comment>
<dbReference type="PANTHER" id="PTHR45632:SF3">
    <property type="entry name" value="KELCH-LIKE PROTEIN 32"/>
    <property type="match status" value="1"/>
</dbReference>
<accession>A0AAV4CL72</accession>
<dbReference type="Gene3D" id="3.30.710.10">
    <property type="entry name" value="Potassium Channel Kv1.1, Chain A"/>
    <property type="match status" value="1"/>
</dbReference>
<keyword evidence="5" id="KW-1185">Reference proteome</keyword>
<name>A0AAV4CL72_9GAST</name>
<dbReference type="Pfam" id="PF00651">
    <property type="entry name" value="BTB"/>
    <property type="match status" value="1"/>
</dbReference>
<dbReference type="Proteomes" id="UP000735302">
    <property type="component" value="Unassembled WGS sequence"/>
</dbReference>
<sequence length="616" mass="70210">MVDPLKDADTRVKNAIFEGLNKQKDDEEFHDVVVVAGSSEFKCHRVILASVSGFFRDLFRSGKKDCQESRVEFSRISGDVFSQILDCIYNGRSILTTENIFDIWAAADLLDVGFLLEHCKELFKNTLSVKNCIEYCVRLRIVNGEPKIEALTFLAKNFEQLRYSERFFKLSFEEMKYLVSSDELASSCEDDVIEIILRWAESTPTLCDLSDTSPLQEGEKVAYLKAQPAENRKAAGETVCQDSEEQAEEVLVSRSERLAELLECSRYLLTSYSFLVHTLSCHPLVKGNARCLAVVDKISRYLANTGLQQEWCPPEAVHRDGENVKNVFLIYDSSGKARVMYPPRAQCYEMKDTFMNLNRLLQPASRIFYHGGNLLTFDSANNLCLYSPVSGGWNTTTIAECWEQHNTVLIGQSLYSFKKNTQDNATNIYKLRLPDTINPHIHPCRWQLVCQLSIKGLNLKATTSLGTKVITFWAEKSSESFTVESFDLIQRKHTVMDRMDSIADLVTFRRDNEVFALQTNGALWRIYLCSSSDKLLFIKEYQLWEDNGPLHGAFLYGTHLFIFGESDDEMPWLTNIAVRGVCKSINFQNSKFCKYVHVVLSKDLALSVLPLKNLDN</sequence>
<evidence type="ECO:0000313" key="4">
    <source>
        <dbReference type="EMBL" id="GFO32362.1"/>
    </source>
</evidence>
<evidence type="ECO:0000313" key="5">
    <source>
        <dbReference type="Proteomes" id="UP000735302"/>
    </source>
</evidence>
<dbReference type="AlphaFoldDB" id="A0AAV4CL72"/>
<dbReference type="SMART" id="SM00225">
    <property type="entry name" value="BTB"/>
    <property type="match status" value="1"/>
</dbReference>
<proteinExistence type="predicted"/>
<keyword evidence="2" id="KW-0677">Repeat</keyword>
<dbReference type="CDD" id="cd18186">
    <property type="entry name" value="BTB_POZ_ZBTB_KLHL-like"/>
    <property type="match status" value="1"/>
</dbReference>